<dbReference type="GO" id="GO:1990234">
    <property type="term" value="C:transferase complex"/>
    <property type="evidence" value="ECO:0007669"/>
    <property type="project" value="TreeGrafter"/>
</dbReference>
<dbReference type="OrthoDB" id="9983019at2759"/>
<accession>A0A023ZS21</accession>
<proteinExistence type="evidence at transcript level"/>
<protein>
    <submittedName>
        <fullName evidence="2">Decaprenyl-diphosphate synthase subunit 2</fullName>
    </submittedName>
</protein>
<dbReference type="EMBL" id="KJ573362">
    <property type="protein sequence ID" value="AHY82412.1"/>
    <property type="molecule type" value="mRNA"/>
</dbReference>
<dbReference type="Pfam" id="PF00348">
    <property type="entry name" value="polyprenyl_synt"/>
    <property type="match status" value="1"/>
</dbReference>
<dbReference type="Gene3D" id="1.10.600.10">
    <property type="entry name" value="Farnesyl Diphosphate Synthase"/>
    <property type="match status" value="1"/>
</dbReference>
<dbReference type="PANTHER" id="PTHR12001:SF55">
    <property type="entry name" value="ALL TRANS-POLYPRENYL-DIPHOSPHATE SYNTHASE PDSS2"/>
    <property type="match status" value="1"/>
</dbReference>
<dbReference type="InterPro" id="IPR008949">
    <property type="entry name" value="Isoprenoid_synthase_dom_sf"/>
</dbReference>
<reference evidence="2" key="1">
    <citation type="journal article" date="2014" name="Elife">
        <title>Selective amputation of the pharynx identifies a FoxA-dependent regeneration program in planaria.</title>
        <authorList>
            <person name="Adler C.E."/>
            <person name="Seidel C.W."/>
            <person name="McKinney S.A."/>
            <person name="Sanchez Alvarado A."/>
        </authorList>
    </citation>
    <scope>NUCLEOTIDE SEQUENCE</scope>
    <source>
        <strain evidence="2">CIW4</strain>
    </source>
</reference>
<dbReference type="GO" id="GO:0008299">
    <property type="term" value="P:isoprenoid biosynthetic process"/>
    <property type="evidence" value="ECO:0007669"/>
    <property type="project" value="InterPro"/>
</dbReference>
<dbReference type="GO" id="GO:0006744">
    <property type="term" value="P:ubiquinone biosynthetic process"/>
    <property type="evidence" value="ECO:0007669"/>
    <property type="project" value="TreeGrafter"/>
</dbReference>
<dbReference type="PANTHER" id="PTHR12001">
    <property type="entry name" value="GERANYLGERANYL PYROPHOSPHATE SYNTHASE"/>
    <property type="match status" value="1"/>
</dbReference>
<comment type="similarity">
    <text evidence="1">Belongs to the FPP/GGPP synthase family.</text>
</comment>
<sequence length="330" mass="37607">MWKTPWQKIIKRSEQIVCYPSSLVNIRYLISDEITSVASQVRKLVGTHHPLLQTAKTLISDTQGVTELRGLIVLLISKTFTRPPFAINAEQRSVAEIVETAHTAICIHKDLVNIEKIPQNKPTNWYYDMQFGNKMATLCGDYLLASVSKALAEFQNTNIVNTVSKGIGDTIESLFCKVNVDNEENYRRYVYLSSGSLLSKCCKISVSLRTNVNDFVDLTKSDEDLAEKWSIHWCELYNICEHINALVIQLSNEKITSKIFPISKKLLQSDNLSDDLQFLHEYLCKTKILVMNSHKSLPEYDLQSKSILAEMVELLYQDAIHSLNLCRMLP</sequence>
<keyword evidence="1" id="KW-0808">Transferase</keyword>
<organism evidence="2">
    <name type="scientific">Schmidtea mediterranea</name>
    <name type="common">Freshwater planarian flatworm</name>
    <dbReference type="NCBI Taxonomy" id="79327"/>
    <lineage>
        <taxon>Eukaryota</taxon>
        <taxon>Metazoa</taxon>
        <taxon>Spiralia</taxon>
        <taxon>Lophotrochozoa</taxon>
        <taxon>Platyhelminthes</taxon>
        <taxon>Rhabditophora</taxon>
        <taxon>Seriata</taxon>
        <taxon>Tricladida</taxon>
        <taxon>Continenticola</taxon>
        <taxon>Geoplanoidea</taxon>
        <taxon>Dugesiidae</taxon>
        <taxon>Schmidtea</taxon>
    </lineage>
</organism>
<evidence type="ECO:0000256" key="1">
    <source>
        <dbReference type="RuleBase" id="RU004466"/>
    </source>
</evidence>
<evidence type="ECO:0000313" key="2">
    <source>
        <dbReference type="EMBL" id="AHY82412.1"/>
    </source>
</evidence>
<name>A0A023ZS21_SCHMD</name>
<dbReference type="GO" id="GO:0005739">
    <property type="term" value="C:mitochondrion"/>
    <property type="evidence" value="ECO:0007669"/>
    <property type="project" value="TreeGrafter"/>
</dbReference>
<dbReference type="SUPFAM" id="SSF48576">
    <property type="entry name" value="Terpenoid synthases"/>
    <property type="match status" value="1"/>
</dbReference>
<dbReference type="CDD" id="cd00867">
    <property type="entry name" value="Trans_IPPS"/>
    <property type="match status" value="1"/>
</dbReference>
<dbReference type="AlphaFoldDB" id="A0A023ZS21"/>
<dbReference type="InterPro" id="IPR000092">
    <property type="entry name" value="Polyprenyl_synt"/>
</dbReference>
<dbReference type="GO" id="GO:0004659">
    <property type="term" value="F:prenyltransferase activity"/>
    <property type="evidence" value="ECO:0007669"/>
    <property type="project" value="InterPro"/>
</dbReference>